<accession>A0A1Y1V0H1</accession>
<evidence type="ECO:0008006" key="4">
    <source>
        <dbReference type="Google" id="ProtNLM"/>
    </source>
</evidence>
<comment type="caution">
    <text evidence="2">The sequence shown here is derived from an EMBL/GenBank/DDBJ whole genome shotgun (WGS) entry which is preliminary data.</text>
</comment>
<name>A0A1Y1V0H1_9FUNG</name>
<reference evidence="2 3" key="1">
    <citation type="submission" date="2016-08" db="EMBL/GenBank/DDBJ databases">
        <title>Genomes of anaerobic fungi encode conserved fungal cellulosomes for biomass hydrolysis.</title>
        <authorList>
            <consortium name="DOE Joint Genome Institute"/>
            <person name="Haitjema C.H."/>
            <person name="Gilmore S.P."/>
            <person name="Henske J.K."/>
            <person name="Solomon K.V."/>
            <person name="De Groot R."/>
            <person name="Kuo A."/>
            <person name="Mondo S.J."/>
            <person name="Salamov A.A."/>
            <person name="Labutti K."/>
            <person name="Zhao Z."/>
            <person name="Chiniquy J."/>
            <person name="Barry K."/>
            <person name="Brewer H.M."/>
            <person name="Purvine S.O."/>
            <person name="Wright A.T."/>
            <person name="Boxma B."/>
            <person name="Van Alen T."/>
            <person name="Hackstein J.H."/>
            <person name="Baker S.E."/>
            <person name="Grigoriev I.V."/>
            <person name="O'Malley M.A."/>
        </authorList>
    </citation>
    <scope>NUCLEOTIDE SEQUENCE [LARGE SCALE GENOMIC DNA]</scope>
    <source>
        <strain evidence="3">finn</strain>
    </source>
</reference>
<keyword evidence="3" id="KW-1185">Reference proteome</keyword>
<dbReference type="OrthoDB" id="2110829at2759"/>
<dbReference type="Proteomes" id="UP000193719">
    <property type="component" value="Unassembled WGS sequence"/>
</dbReference>
<protein>
    <recommendedName>
        <fullName evidence="4">Replication protein A C-terminal domain-containing protein</fullName>
    </recommendedName>
</protein>
<reference evidence="2 3" key="2">
    <citation type="submission" date="2016-08" db="EMBL/GenBank/DDBJ databases">
        <title>Pervasive Adenine N6-methylation of Active Genes in Fungi.</title>
        <authorList>
            <consortium name="DOE Joint Genome Institute"/>
            <person name="Mondo S.J."/>
            <person name="Dannebaum R.O."/>
            <person name="Kuo R.C."/>
            <person name="Labutti K."/>
            <person name="Haridas S."/>
            <person name="Kuo A."/>
            <person name="Salamov A."/>
            <person name="Ahrendt S.R."/>
            <person name="Lipzen A."/>
            <person name="Sullivan W."/>
            <person name="Andreopoulos W.B."/>
            <person name="Clum A."/>
            <person name="Lindquist E."/>
            <person name="Daum C."/>
            <person name="Ramamoorthy G.K."/>
            <person name="Gryganskyi A."/>
            <person name="Culley D."/>
            <person name="Magnuson J.K."/>
            <person name="James T.Y."/>
            <person name="O'Malley M.A."/>
            <person name="Stajich J.E."/>
            <person name="Spatafora J.W."/>
            <person name="Visel A."/>
            <person name="Grigoriev I.V."/>
        </authorList>
    </citation>
    <scope>NUCLEOTIDE SEQUENCE [LARGE SCALE GENOMIC DNA]</scope>
    <source>
        <strain evidence="3">finn</strain>
    </source>
</reference>
<dbReference type="InterPro" id="IPR012340">
    <property type="entry name" value="NA-bd_OB-fold"/>
</dbReference>
<proteinExistence type="predicted"/>
<sequence length="285" mass="33400">MLKATNSETFSIKEYEYEELKTHRMLFIHDILSPEITILHNKEHQIFQIGNPKFNFQFIRILGLVTDINEDTLWIDDSTGCISVKLPINGLYSNKLNIIHSGCQLEVLGCLKEIHNKSINKIERYIEGKSFNIKNDPIYEILRSLEIIKLYKENYFSGIHKPKKVTSIMLEDEDDVNDIKLSTYPGQVNPKKRKLEEEKEENNDSDNYSDFDNSIYDFEDITNIESSFRESENQIFELLKKYPNGLSFDSIHKKLNIPNEDLNQSLQNLQASSKIYINQNKYFIL</sequence>
<feature type="compositionally biased region" description="Acidic residues" evidence="1">
    <location>
        <begin position="198"/>
        <end position="209"/>
    </location>
</feature>
<organism evidence="2 3">
    <name type="scientific">Piromyces finnis</name>
    <dbReference type="NCBI Taxonomy" id="1754191"/>
    <lineage>
        <taxon>Eukaryota</taxon>
        <taxon>Fungi</taxon>
        <taxon>Fungi incertae sedis</taxon>
        <taxon>Chytridiomycota</taxon>
        <taxon>Chytridiomycota incertae sedis</taxon>
        <taxon>Neocallimastigomycetes</taxon>
        <taxon>Neocallimastigales</taxon>
        <taxon>Neocallimastigaceae</taxon>
        <taxon>Piromyces</taxon>
    </lineage>
</organism>
<feature type="region of interest" description="Disordered" evidence="1">
    <location>
        <begin position="190"/>
        <end position="209"/>
    </location>
</feature>
<dbReference type="EMBL" id="MCFH01000045">
    <property type="protein sequence ID" value="ORX44506.1"/>
    <property type="molecule type" value="Genomic_DNA"/>
</dbReference>
<evidence type="ECO:0000313" key="2">
    <source>
        <dbReference type="EMBL" id="ORX44506.1"/>
    </source>
</evidence>
<dbReference type="AlphaFoldDB" id="A0A1Y1V0H1"/>
<dbReference type="SUPFAM" id="SSF46785">
    <property type="entry name" value="Winged helix' DNA-binding domain"/>
    <property type="match status" value="1"/>
</dbReference>
<evidence type="ECO:0000313" key="3">
    <source>
        <dbReference type="Proteomes" id="UP000193719"/>
    </source>
</evidence>
<dbReference type="InterPro" id="IPR036390">
    <property type="entry name" value="WH_DNA-bd_sf"/>
</dbReference>
<dbReference type="Gene3D" id="2.40.50.140">
    <property type="entry name" value="Nucleic acid-binding proteins"/>
    <property type="match status" value="1"/>
</dbReference>
<gene>
    <name evidence="2" type="ORF">BCR36DRAFT_586122</name>
</gene>
<evidence type="ECO:0000256" key="1">
    <source>
        <dbReference type="SAM" id="MobiDB-lite"/>
    </source>
</evidence>